<dbReference type="Pfam" id="PF03643">
    <property type="entry name" value="Vps26"/>
    <property type="match status" value="1"/>
</dbReference>
<comment type="caution">
    <text evidence="2">The sequence shown here is derived from an EMBL/GenBank/DDBJ whole genome shotgun (WGS) entry which is preliminary data.</text>
</comment>
<gene>
    <name evidence="2" type="ORF">M0812_10743</name>
</gene>
<dbReference type="PANTHER" id="PTHR12233">
    <property type="entry name" value="VACUOLAR PROTEIN SORTING 26 RELATED"/>
    <property type="match status" value="1"/>
</dbReference>
<evidence type="ECO:0000313" key="2">
    <source>
        <dbReference type="EMBL" id="KAJ3444882.1"/>
    </source>
</evidence>
<proteinExistence type="inferred from homology"/>
<dbReference type="InterPro" id="IPR028934">
    <property type="entry name" value="Vps26-related"/>
</dbReference>
<organism evidence="2 3">
    <name type="scientific">Anaeramoeba flamelloides</name>
    <dbReference type="NCBI Taxonomy" id="1746091"/>
    <lineage>
        <taxon>Eukaryota</taxon>
        <taxon>Metamonada</taxon>
        <taxon>Anaeramoebidae</taxon>
        <taxon>Anaeramoeba</taxon>
    </lineage>
</organism>
<dbReference type="EMBL" id="JANTQA010000023">
    <property type="protein sequence ID" value="KAJ3444882.1"/>
    <property type="molecule type" value="Genomic_DNA"/>
</dbReference>
<dbReference type="Proteomes" id="UP001146793">
    <property type="component" value="Unassembled WGS sequence"/>
</dbReference>
<protein>
    <submittedName>
        <fullName evidence="2">Vacuolar protein sorting-associated protein 26c</fullName>
    </submittedName>
</protein>
<dbReference type="InterPro" id="IPR014752">
    <property type="entry name" value="Arrestin-like_C"/>
</dbReference>
<dbReference type="Gene3D" id="2.60.40.640">
    <property type="match status" value="2"/>
</dbReference>
<dbReference type="GO" id="GO:0006886">
    <property type="term" value="P:intracellular protein transport"/>
    <property type="evidence" value="ECO:0007669"/>
    <property type="project" value="InterPro"/>
</dbReference>
<evidence type="ECO:0000256" key="1">
    <source>
        <dbReference type="ARBA" id="ARBA00009100"/>
    </source>
</evidence>
<accession>A0AAV7ZSF4</accession>
<comment type="similarity">
    <text evidence="1">Belongs to the VPS26 family.</text>
</comment>
<reference evidence="2" key="1">
    <citation type="submission" date="2022-08" db="EMBL/GenBank/DDBJ databases">
        <title>Novel sulphate-reducing endosymbionts in the free-living metamonad Anaeramoeba.</title>
        <authorList>
            <person name="Jerlstrom-Hultqvist J."/>
            <person name="Cepicka I."/>
            <person name="Gallot-Lavallee L."/>
            <person name="Salas-Leiva D."/>
            <person name="Curtis B.A."/>
            <person name="Zahonova K."/>
            <person name="Pipaliya S."/>
            <person name="Dacks J."/>
            <person name="Roger A.J."/>
        </authorList>
    </citation>
    <scope>NUCLEOTIDE SEQUENCE</scope>
    <source>
        <strain evidence="2">Busselton2</strain>
    </source>
</reference>
<name>A0AAV7ZSF4_9EUKA</name>
<evidence type="ECO:0000313" key="3">
    <source>
        <dbReference type="Proteomes" id="UP001146793"/>
    </source>
</evidence>
<sequence length="299" mass="34554">MTKIEIQLKKKNKTYTLGETVAGVCIIESQKEFSHQGINLQVIGEISMREPPKETEELEMIFRQTPNYELLEINFSLAPNRKIQKGRTEIPFEFLFQPLSENKLIETYHGEFIQINYVLSISIFRRKFSKKIIKSIELIAKLPPKNNYTVLAKDFIIRPNSIENLENETLEKIGEFLIRGKITSLICPIGEPFTGHLQVISSTKKIQSIDLELIRQETCGMQNIGFLKEESVIQTVQLVNGNVSGNVKIPIYMLFPKLFTCPTFKTLNYKISFKINIVIHFVNDIAVREHFQIEMIRTN</sequence>
<dbReference type="AlphaFoldDB" id="A0AAV7ZSF4"/>